<comment type="caution">
    <text evidence="1">The sequence shown here is derived from an EMBL/GenBank/DDBJ whole genome shotgun (WGS) entry which is preliminary data.</text>
</comment>
<reference evidence="1" key="1">
    <citation type="submission" date="2022-08" db="EMBL/GenBank/DDBJ databases">
        <title>Genome sequencing of Nocardioides sp. STR2.</title>
        <authorList>
            <person name="So Y."/>
        </authorList>
    </citation>
    <scope>NUCLEOTIDE SEQUENCE</scope>
    <source>
        <strain evidence="1">STR2</strain>
    </source>
</reference>
<dbReference type="Proteomes" id="UP001074726">
    <property type="component" value="Unassembled WGS sequence"/>
</dbReference>
<evidence type="ECO:0000313" key="1">
    <source>
        <dbReference type="EMBL" id="MCY4727241.1"/>
    </source>
</evidence>
<protein>
    <submittedName>
        <fullName evidence="1">Uncharacterized protein</fullName>
    </submittedName>
</protein>
<sequence length="310" mass="34016">MIPATFVVAEHGLARLGTCTEEAVHQFLDVLDAAEASARVVAWEEVFSVPTDPFPTLSDFLYRPDSPMDRDLRLLLGRRIERMSFWGAAEGSPELEWTDGDDGVDIAPSIGLCVSRVGAEPWALLSLAASPSIAGLCQMRPLGGTGSAAAVWCVVEIDHLTAFWRDSLTRYEATPTEMSAASAAAFPRTHFAPEVWTQTNRFEGSWRDVRERLVEVLSGLDDGAAAVFAVESQNDMRARVMSAAYGVDCSPESPNTHRNATAMRRREAEFDGIVHVCEWHAKLEPHQNRVHFAVAEGRLLVGIFAKHLPT</sequence>
<proteinExistence type="predicted"/>
<gene>
    <name evidence="1" type="ORF">NYO98_13215</name>
</gene>
<keyword evidence="2" id="KW-1185">Reference proteome</keyword>
<dbReference type="EMBL" id="JAPPUX010000003">
    <property type="protein sequence ID" value="MCY4727241.1"/>
    <property type="molecule type" value="Genomic_DNA"/>
</dbReference>
<evidence type="ECO:0000313" key="2">
    <source>
        <dbReference type="Proteomes" id="UP001074726"/>
    </source>
</evidence>
<organism evidence="1 2">
    <name type="scientific">Nocardioides pini</name>
    <dbReference type="NCBI Taxonomy" id="2975053"/>
    <lineage>
        <taxon>Bacteria</taxon>
        <taxon>Bacillati</taxon>
        <taxon>Actinomycetota</taxon>
        <taxon>Actinomycetes</taxon>
        <taxon>Propionibacteriales</taxon>
        <taxon>Nocardioidaceae</taxon>
        <taxon>Nocardioides</taxon>
    </lineage>
</organism>
<accession>A0ABT4CFS7</accession>
<name>A0ABT4CFS7_9ACTN</name>
<dbReference type="RefSeq" id="WP_268112194.1">
    <property type="nucleotide sequence ID" value="NZ_JAPPUX010000003.1"/>
</dbReference>